<comment type="caution">
    <text evidence="2">The sequence shown here is derived from an EMBL/GenBank/DDBJ whole genome shotgun (WGS) entry which is preliminary data.</text>
</comment>
<accession>A0A9W4ID29</accession>
<feature type="region of interest" description="Disordered" evidence="1">
    <location>
        <begin position="89"/>
        <end position="119"/>
    </location>
</feature>
<feature type="compositionally biased region" description="Basic and acidic residues" evidence="1">
    <location>
        <begin position="777"/>
        <end position="787"/>
    </location>
</feature>
<gene>
    <name evidence="2" type="ORF">POLS_LOCUS9402</name>
</gene>
<keyword evidence="3" id="KW-1185">Reference proteome</keyword>
<feature type="compositionally biased region" description="Pro residues" evidence="1">
    <location>
        <begin position="822"/>
        <end position="831"/>
    </location>
</feature>
<evidence type="ECO:0000313" key="2">
    <source>
        <dbReference type="EMBL" id="CAG8278136.1"/>
    </source>
</evidence>
<feature type="compositionally biased region" description="Low complexity" evidence="1">
    <location>
        <begin position="100"/>
        <end position="116"/>
    </location>
</feature>
<dbReference type="EMBL" id="CAJVOS010000093">
    <property type="protein sequence ID" value="CAG8278136.1"/>
    <property type="molecule type" value="Genomic_DNA"/>
</dbReference>
<feature type="region of interest" description="Disordered" evidence="1">
    <location>
        <begin position="765"/>
        <end position="831"/>
    </location>
</feature>
<evidence type="ECO:0000313" key="3">
    <source>
        <dbReference type="Proteomes" id="UP001153618"/>
    </source>
</evidence>
<sequence length="831" mass="94713">MRPTRSNILDFMSLAPNASEERAISFVECANNINEAVDQYYEDLDRHPSQQPSTMSHTIGPMSNSTAHYSPSHALDIPLHPIEPPSFALTARSPPTSAGSQISSRQSIATTSSESSYHSHETQLIKATHLRAQDEMEVQKMLHSVQMSCRIYNPEIEPEHETHTLCDCPVHQYWKRKFERLGVLEMWSKAVLYPGEKAYHDFSHLRLSNNNPYTSIMSSYTLATSSLRGIAKPDPQFHARFLQETRALDSTLNDRAHADVQNLEPSVNIWGLEQLESLVSDMSHTRCQSASSELNGEKSTKRSSFRKAFSVRSSDERTALKIRKRLSGSFKLRSEIIEEEQHRWQDESDMMLVSFYQQQIGISRSVKKLRTHGPIQYLHLLRAGYFEPIPAAWEGPASNPLRFTIDSSAGWRGLTPSWRGYKTTAEERLYWALKHRPGGDDITKKDLISEFEMAQERMTSAAQPHPRYHSPDDICHTHYPSETYSKQMKPPFQANPDPKLSTDNTIILLDVCGSMDSTPLKPRYNQYLITALLKSNQPKHQELTKAVLRRFLESLSKQENNTHGYQFVTFNGQADYVDMINHRNINEVWSRILFGGLSRVMIGWQKIKELHFQKYSETATYHPMYGWQAGPQTPRLRLILMLGSEIGDMDEFELTLLGAPWAHVTIFLIGVDDCPRHHRRAGRLQRMAHSNPRVSFVEAQGLVPERIVTHELLKSHLGQNISTSEFEDLERQLVELPSPLVQRPQSGQSRSGQSLVELLSVEESVWRRGSQPPNETGIHELPDDQRPVELPATEILTLAQRPAVPNRPPPLPPQSEAYYLLDPPPPYTEAE</sequence>
<dbReference type="Proteomes" id="UP001153618">
    <property type="component" value="Unassembled WGS sequence"/>
</dbReference>
<protein>
    <recommendedName>
        <fullName evidence="4">VWFA domain-containing protein</fullName>
    </recommendedName>
</protein>
<organism evidence="2 3">
    <name type="scientific">Penicillium olsonii</name>
    <dbReference type="NCBI Taxonomy" id="99116"/>
    <lineage>
        <taxon>Eukaryota</taxon>
        <taxon>Fungi</taxon>
        <taxon>Dikarya</taxon>
        <taxon>Ascomycota</taxon>
        <taxon>Pezizomycotina</taxon>
        <taxon>Eurotiomycetes</taxon>
        <taxon>Eurotiomycetidae</taxon>
        <taxon>Eurotiales</taxon>
        <taxon>Aspergillaceae</taxon>
        <taxon>Penicillium</taxon>
    </lineage>
</organism>
<reference evidence="2" key="1">
    <citation type="submission" date="2021-07" db="EMBL/GenBank/DDBJ databases">
        <authorList>
            <person name="Branca A.L. A."/>
        </authorList>
    </citation>
    <scope>NUCLEOTIDE SEQUENCE</scope>
</reference>
<proteinExistence type="predicted"/>
<evidence type="ECO:0000256" key="1">
    <source>
        <dbReference type="SAM" id="MobiDB-lite"/>
    </source>
</evidence>
<dbReference type="AlphaFoldDB" id="A0A9W4ID29"/>
<evidence type="ECO:0008006" key="4">
    <source>
        <dbReference type="Google" id="ProtNLM"/>
    </source>
</evidence>
<name>A0A9W4ID29_PENOL</name>
<dbReference type="OrthoDB" id="2142598at2759"/>